<keyword evidence="9" id="KW-1133">Transmembrane helix</keyword>
<dbReference type="GO" id="GO:0005524">
    <property type="term" value="F:ATP binding"/>
    <property type="evidence" value="ECO:0007669"/>
    <property type="project" value="UniProtKB-KW"/>
</dbReference>
<evidence type="ECO:0000256" key="4">
    <source>
        <dbReference type="ARBA" id="ARBA00022679"/>
    </source>
</evidence>
<dbReference type="PANTHER" id="PTHR24421:SF10">
    <property type="entry name" value="NITRATE_NITRITE SENSOR PROTEIN NARQ"/>
    <property type="match status" value="1"/>
</dbReference>
<dbReference type="Gene3D" id="1.20.5.1930">
    <property type="match status" value="1"/>
</dbReference>
<evidence type="ECO:0000313" key="11">
    <source>
        <dbReference type="EMBL" id="OQJ61705.1"/>
    </source>
</evidence>
<dbReference type="InterPro" id="IPR050482">
    <property type="entry name" value="Sensor_HK_TwoCompSys"/>
</dbReference>
<comment type="caution">
    <text evidence="11">The sequence shown here is derived from an EMBL/GenBank/DDBJ whole genome shotgun (WGS) entry which is preliminary data.</text>
</comment>
<sequence length="368" mass="37098">MTVRRPAPTAVDLAGGALVVLVLWLTVPVPDDRARAAQVALGVVAVAGAALRRRAPRTGVALAAAATAAAWSLGLTADPLLLVGLALRSVARRHGRRAVPPALVVGVALVVAASAVIAVPGREDGLRQAALAGIVLVAAWASGVGARSGQLVAAENAVLRERARLARDVHDVLSHALGSIGVEAGAAAHVRTLREEDLRRTLAGIAATSRGAVAELGSVLAGLRAGDGEDAPVDVPLEGLLRETAAVAERAGIRVRLRVDDVRGVPEPVRTTLHRVAREAVTNAVRHSGGTTCDVDVVVRADPPAVRLAVADDGCGLGPDAVEGDGLRGVRERIALVGGTLETGRGAAGGLEITAVVPLATSAAGARP</sequence>
<feature type="transmembrane region" description="Helical" evidence="9">
    <location>
        <begin position="60"/>
        <end position="87"/>
    </location>
</feature>
<dbReference type="GO" id="GO:0046983">
    <property type="term" value="F:protein dimerization activity"/>
    <property type="evidence" value="ECO:0007669"/>
    <property type="project" value="InterPro"/>
</dbReference>
<keyword evidence="9" id="KW-0472">Membrane</keyword>
<dbReference type="Pfam" id="PF23539">
    <property type="entry name" value="DUF7134"/>
    <property type="match status" value="1"/>
</dbReference>
<dbReference type="EMBL" id="MZMQ01000001">
    <property type="protein sequence ID" value="OQJ61705.1"/>
    <property type="molecule type" value="Genomic_DNA"/>
</dbReference>
<reference evidence="11" key="1">
    <citation type="submission" date="2017-08" db="EMBL/GenBank/DDBJ databases">
        <title>Genomes of multiple Clavibacter strains from different subspecies.</title>
        <authorList>
            <person name="Yuan X.-K."/>
            <person name="Li X.-S."/>
            <person name="Nie J."/>
            <person name="De Boer S.H."/>
        </authorList>
    </citation>
    <scope>NUCLEOTIDE SEQUENCE [LARGE SCALE GENOMIC DNA]</scope>
    <source>
        <strain evidence="11">ATCC 33566</strain>
    </source>
</reference>
<comment type="catalytic activity">
    <reaction evidence="1">
        <text>ATP + protein L-histidine = ADP + protein N-phospho-L-histidine.</text>
        <dbReference type="EC" id="2.7.13.3"/>
    </reaction>
</comment>
<evidence type="ECO:0000256" key="9">
    <source>
        <dbReference type="SAM" id="Phobius"/>
    </source>
</evidence>
<feature type="domain" description="Histidine kinase/HSP90-like ATPase" evidence="10">
    <location>
        <begin position="268"/>
        <end position="361"/>
    </location>
</feature>
<dbReference type="Proteomes" id="UP000215316">
    <property type="component" value="Unassembled WGS sequence"/>
</dbReference>
<keyword evidence="4" id="KW-0808">Transferase</keyword>
<keyword evidence="9" id="KW-0812">Transmembrane</keyword>
<keyword evidence="12" id="KW-1185">Reference proteome</keyword>
<feature type="transmembrane region" description="Helical" evidence="9">
    <location>
        <begin position="99"/>
        <end position="119"/>
    </location>
</feature>
<keyword evidence="5" id="KW-0547">Nucleotide-binding</keyword>
<keyword evidence="8" id="KW-0902">Two-component regulatory system</keyword>
<keyword evidence="7" id="KW-0067">ATP-binding</keyword>
<dbReference type="InterPro" id="IPR055558">
    <property type="entry name" value="DUF7134"/>
</dbReference>
<dbReference type="Pfam" id="PF02518">
    <property type="entry name" value="HATPase_c"/>
    <property type="match status" value="1"/>
</dbReference>
<dbReference type="InterPro" id="IPR011712">
    <property type="entry name" value="Sig_transdc_His_kin_sub3_dim/P"/>
</dbReference>
<accession>A0A225CD68</accession>
<organism evidence="11 12">
    <name type="scientific">Clavibacter tessellarius</name>
    <dbReference type="NCBI Taxonomy" id="31965"/>
    <lineage>
        <taxon>Bacteria</taxon>
        <taxon>Bacillati</taxon>
        <taxon>Actinomycetota</taxon>
        <taxon>Actinomycetes</taxon>
        <taxon>Micrococcales</taxon>
        <taxon>Microbacteriaceae</taxon>
        <taxon>Clavibacter</taxon>
    </lineage>
</organism>
<dbReference type="PANTHER" id="PTHR24421">
    <property type="entry name" value="NITRATE/NITRITE SENSOR PROTEIN NARX-RELATED"/>
    <property type="match status" value="1"/>
</dbReference>
<keyword evidence="6" id="KW-0418">Kinase</keyword>
<dbReference type="SUPFAM" id="SSF55874">
    <property type="entry name" value="ATPase domain of HSP90 chaperone/DNA topoisomerase II/histidine kinase"/>
    <property type="match status" value="1"/>
</dbReference>
<evidence type="ECO:0000259" key="10">
    <source>
        <dbReference type="SMART" id="SM00387"/>
    </source>
</evidence>
<evidence type="ECO:0000256" key="6">
    <source>
        <dbReference type="ARBA" id="ARBA00022777"/>
    </source>
</evidence>
<evidence type="ECO:0000256" key="1">
    <source>
        <dbReference type="ARBA" id="ARBA00000085"/>
    </source>
</evidence>
<dbReference type="CDD" id="cd16917">
    <property type="entry name" value="HATPase_UhpB-NarQ-NarX-like"/>
    <property type="match status" value="1"/>
</dbReference>
<evidence type="ECO:0000256" key="2">
    <source>
        <dbReference type="ARBA" id="ARBA00012438"/>
    </source>
</evidence>
<dbReference type="AlphaFoldDB" id="A0A225CD68"/>
<dbReference type="InterPro" id="IPR003594">
    <property type="entry name" value="HATPase_dom"/>
</dbReference>
<dbReference type="SMART" id="SM00387">
    <property type="entry name" value="HATPase_c"/>
    <property type="match status" value="1"/>
</dbReference>
<evidence type="ECO:0000256" key="5">
    <source>
        <dbReference type="ARBA" id="ARBA00022741"/>
    </source>
</evidence>
<dbReference type="Pfam" id="PF07730">
    <property type="entry name" value="HisKA_3"/>
    <property type="match status" value="1"/>
</dbReference>
<gene>
    <name evidence="11" type="ORF">B5P24_00930</name>
</gene>
<dbReference type="Gene3D" id="3.30.565.10">
    <property type="entry name" value="Histidine kinase-like ATPase, C-terminal domain"/>
    <property type="match status" value="1"/>
</dbReference>
<dbReference type="OrthoDB" id="5241784at2"/>
<proteinExistence type="predicted"/>
<evidence type="ECO:0000256" key="3">
    <source>
        <dbReference type="ARBA" id="ARBA00022553"/>
    </source>
</evidence>
<evidence type="ECO:0000256" key="7">
    <source>
        <dbReference type="ARBA" id="ARBA00022840"/>
    </source>
</evidence>
<protein>
    <recommendedName>
        <fullName evidence="2">histidine kinase</fullName>
        <ecNumber evidence="2">2.7.13.3</ecNumber>
    </recommendedName>
</protein>
<evidence type="ECO:0000256" key="8">
    <source>
        <dbReference type="ARBA" id="ARBA00023012"/>
    </source>
</evidence>
<name>A0A225CD68_9MICO</name>
<dbReference type="RefSeq" id="WP_106408870.1">
    <property type="nucleotide sequence ID" value="NZ_CP040788.1"/>
</dbReference>
<keyword evidence="3" id="KW-0597">Phosphoprotein</keyword>
<dbReference type="EC" id="2.7.13.3" evidence="2"/>
<dbReference type="GO" id="GO:0000155">
    <property type="term" value="F:phosphorelay sensor kinase activity"/>
    <property type="evidence" value="ECO:0007669"/>
    <property type="project" value="InterPro"/>
</dbReference>
<evidence type="ECO:0000313" key="12">
    <source>
        <dbReference type="Proteomes" id="UP000215316"/>
    </source>
</evidence>
<dbReference type="GO" id="GO:0016020">
    <property type="term" value="C:membrane"/>
    <property type="evidence" value="ECO:0007669"/>
    <property type="project" value="InterPro"/>
</dbReference>
<dbReference type="InterPro" id="IPR036890">
    <property type="entry name" value="HATPase_C_sf"/>
</dbReference>